<evidence type="ECO:0000256" key="7">
    <source>
        <dbReference type="ARBA" id="ARBA00022801"/>
    </source>
</evidence>
<dbReference type="GO" id="GO:0030145">
    <property type="term" value="F:manganese ion binding"/>
    <property type="evidence" value="ECO:0007669"/>
    <property type="project" value="InterPro"/>
</dbReference>
<dbReference type="InterPro" id="IPR000994">
    <property type="entry name" value="Pept_M24"/>
</dbReference>
<feature type="domain" description="Aminopeptidase P N-terminal" evidence="11">
    <location>
        <begin position="2"/>
        <end position="134"/>
    </location>
</feature>
<keyword evidence="8" id="KW-0482">Metalloprotease</keyword>
<dbReference type="SUPFAM" id="SSF53092">
    <property type="entry name" value="Creatinase/prolidase N-terminal domain"/>
    <property type="match status" value="1"/>
</dbReference>
<dbReference type="GO" id="GO:0006508">
    <property type="term" value="P:proteolysis"/>
    <property type="evidence" value="ECO:0007669"/>
    <property type="project" value="UniProtKB-KW"/>
</dbReference>
<gene>
    <name evidence="12" type="ORF">FRY97_16320</name>
</gene>
<dbReference type="PANTHER" id="PTHR43226">
    <property type="entry name" value="XAA-PRO AMINOPEPTIDASE 3"/>
    <property type="match status" value="1"/>
</dbReference>
<evidence type="ECO:0000256" key="5">
    <source>
        <dbReference type="ARBA" id="ARBA00022670"/>
    </source>
</evidence>
<dbReference type="Pfam" id="PF00557">
    <property type="entry name" value="Peptidase_M24"/>
    <property type="match status" value="1"/>
</dbReference>
<comment type="similarity">
    <text evidence="3 10">Belongs to the peptidase M24B family.</text>
</comment>
<dbReference type="SUPFAM" id="SSF55920">
    <property type="entry name" value="Creatinase/aminopeptidase"/>
    <property type="match status" value="1"/>
</dbReference>
<comment type="catalytic activity">
    <reaction evidence="1">
        <text>Release of any N-terminal amino acid, including proline, that is linked to proline, even from a dipeptide or tripeptide.</text>
        <dbReference type="EC" id="3.4.11.9"/>
    </reaction>
</comment>
<dbReference type="Gene3D" id="3.90.230.10">
    <property type="entry name" value="Creatinase/methionine aminopeptidase superfamily"/>
    <property type="match status" value="1"/>
</dbReference>
<evidence type="ECO:0000256" key="9">
    <source>
        <dbReference type="ARBA" id="ARBA00023211"/>
    </source>
</evidence>
<keyword evidence="13" id="KW-1185">Reference proteome</keyword>
<evidence type="ECO:0000313" key="12">
    <source>
        <dbReference type="EMBL" id="TXB61982.1"/>
    </source>
</evidence>
<comment type="caution">
    <text evidence="12">The sequence shown here is derived from an EMBL/GenBank/DDBJ whole genome shotgun (WGS) entry which is preliminary data.</text>
</comment>
<dbReference type="PROSITE" id="PS00491">
    <property type="entry name" value="PROLINE_PEPTIDASE"/>
    <property type="match status" value="1"/>
</dbReference>
<reference evidence="12 13" key="1">
    <citation type="submission" date="2019-08" db="EMBL/GenBank/DDBJ databases">
        <title>Genome of Phaeodactylibacter luteus.</title>
        <authorList>
            <person name="Bowman J.P."/>
        </authorList>
    </citation>
    <scope>NUCLEOTIDE SEQUENCE [LARGE SCALE GENOMIC DNA]</scope>
    <source>
        <strain evidence="12 13">KCTC 42180</strain>
    </source>
</reference>
<dbReference type="InterPro" id="IPR001131">
    <property type="entry name" value="Peptidase_M24B_aminopep-P_CS"/>
</dbReference>
<dbReference type="AlphaFoldDB" id="A0A5C6RKX6"/>
<dbReference type="EMBL" id="VOOR01000040">
    <property type="protein sequence ID" value="TXB61982.1"/>
    <property type="molecule type" value="Genomic_DNA"/>
</dbReference>
<evidence type="ECO:0000313" key="13">
    <source>
        <dbReference type="Proteomes" id="UP000321580"/>
    </source>
</evidence>
<dbReference type="InterPro" id="IPR052433">
    <property type="entry name" value="X-Pro_dipept-like"/>
</dbReference>
<dbReference type="Gene3D" id="3.40.350.10">
    <property type="entry name" value="Creatinase/prolidase N-terminal domain"/>
    <property type="match status" value="1"/>
</dbReference>
<comment type="cofactor">
    <cofactor evidence="2">
        <name>Mn(2+)</name>
        <dbReference type="ChEBI" id="CHEBI:29035"/>
    </cofactor>
</comment>
<keyword evidence="9" id="KW-0464">Manganese</keyword>
<dbReference type="OrthoDB" id="9806388at2"/>
<organism evidence="12 13">
    <name type="scientific">Phaeodactylibacter luteus</name>
    <dbReference type="NCBI Taxonomy" id="1564516"/>
    <lineage>
        <taxon>Bacteria</taxon>
        <taxon>Pseudomonadati</taxon>
        <taxon>Bacteroidota</taxon>
        <taxon>Saprospiria</taxon>
        <taxon>Saprospirales</taxon>
        <taxon>Haliscomenobacteraceae</taxon>
        <taxon>Phaeodactylibacter</taxon>
    </lineage>
</organism>
<dbReference type="CDD" id="cd01087">
    <property type="entry name" value="Prolidase"/>
    <property type="match status" value="1"/>
</dbReference>
<accession>A0A5C6RKX6</accession>
<dbReference type="RefSeq" id="WP_147168634.1">
    <property type="nucleotide sequence ID" value="NZ_VOOR01000040.1"/>
</dbReference>
<evidence type="ECO:0000256" key="3">
    <source>
        <dbReference type="ARBA" id="ARBA00008766"/>
    </source>
</evidence>
<evidence type="ECO:0000256" key="8">
    <source>
        <dbReference type="ARBA" id="ARBA00023049"/>
    </source>
</evidence>
<dbReference type="PANTHER" id="PTHR43226:SF4">
    <property type="entry name" value="XAA-PRO AMINOPEPTIDASE 3"/>
    <property type="match status" value="1"/>
</dbReference>
<dbReference type="InterPro" id="IPR036005">
    <property type="entry name" value="Creatinase/aminopeptidase-like"/>
</dbReference>
<proteinExistence type="inferred from homology"/>
<dbReference type="GO" id="GO:0005829">
    <property type="term" value="C:cytosol"/>
    <property type="evidence" value="ECO:0007669"/>
    <property type="project" value="TreeGrafter"/>
</dbReference>
<dbReference type="Pfam" id="PF05195">
    <property type="entry name" value="AMP_N"/>
    <property type="match status" value="1"/>
</dbReference>
<evidence type="ECO:0000256" key="2">
    <source>
        <dbReference type="ARBA" id="ARBA00001936"/>
    </source>
</evidence>
<dbReference type="Proteomes" id="UP000321580">
    <property type="component" value="Unassembled WGS sequence"/>
</dbReference>
<evidence type="ECO:0000256" key="10">
    <source>
        <dbReference type="RuleBase" id="RU000590"/>
    </source>
</evidence>
<evidence type="ECO:0000256" key="6">
    <source>
        <dbReference type="ARBA" id="ARBA00022723"/>
    </source>
</evidence>
<evidence type="ECO:0000256" key="4">
    <source>
        <dbReference type="ARBA" id="ARBA00012574"/>
    </source>
</evidence>
<evidence type="ECO:0000256" key="1">
    <source>
        <dbReference type="ARBA" id="ARBA00001424"/>
    </source>
</evidence>
<dbReference type="GO" id="GO:0070006">
    <property type="term" value="F:metalloaminopeptidase activity"/>
    <property type="evidence" value="ECO:0007669"/>
    <property type="project" value="InterPro"/>
</dbReference>
<dbReference type="EC" id="3.4.11.9" evidence="4"/>
<keyword evidence="7" id="KW-0378">Hydrolase</keyword>
<dbReference type="InterPro" id="IPR029149">
    <property type="entry name" value="Creatin/AminoP/Spt16_N"/>
</dbReference>
<sequence>MFRPNIYQARRKVLMEAMGEGLLLFPGNEESPMNYADNVYHFRQDGSFLYYFGIDRPGYTGIIDAGSGQAWLAGPEMTIDHIVWMGPQPSLAERAAQCGAEQTLPIGEAGAFLQKAQKAGQAVHFLPPYRGEAKLQLSAWLGQPAESLSPSLPLIKAVVAQRAVKGGEEIEEMEKALAISRELHVRAMQVARPGMKEAALAGMVEGIALGAESALAYPPILTVNGQTLHNHYHGTPLQEGQLVLGDFGASAPHTHYASDITRTFPVSKAFSQQQKEVYQIVLDAEESCIAGMKPGIRFVDLHLQAARIITEGLKALGLMKGDTEEAVAAGAHALFFPHGLGHMIGLDVHDMEGLGEEHVGYAGELERSAQFGLKSLRMGRALQPGHVMTVEPGIYFIPELIQKWQADGLHAPFLNYDKINAYLGFGGIRIEDNILVTADGQRVLGPAIPKRIEEVEALRP</sequence>
<dbReference type="SMART" id="SM01011">
    <property type="entry name" value="AMP_N"/>
    <property type="match status" value="1"/>
</dbReference>
<protein>
    <recommendedName>
        <fullName evidence="4">Xaa-Pro aminopeptidase</fullName>
        <ecNumber evidence="4">3.4.11.9</ecNumber>
    </recommendedName>
</protein>
<evidence type="ECO:0000259" key="11">
    <source>
        <dbReference type="SMART" id="SM01011"/>
    </source>
</evidence>
<keyword evidence="6 10" id="KW-0479">Metal-binding</keyword>
<name>A0A5C6RKX6_9BACT</name>
<keyword evidence="12" id="KW-0031">Aminopeptidase</keyword>
<keyword evidence="5" id="KW-0645">Protease</keyword>
<dbReference type="InterPro" id="IPR007865">
    <property type="entry name" value="Aminopep_P_N"/>
</dbReference>